<comment type="subunit">
    <text evidence="2 10">Heterodimer of HisH and HisF.</text>
</comment>
<dbReference type="HAMAP" id="MF_00278">
    <property type="entry name" value="HisH"/>
    <property type="match status" value="1"/>
</dbReference>
<dbReference type="InterPro" id="IPR029062">
    <property type="entry name" value="Class_I_gatase-like"/>
</dbReference>
<protein>
    <recommendedName>
        <fullName evidence="10">Imidazole glycerol phosphate synthase subunit HisH</fullName>
        <ecNumber evidence="10">4.3.2.10</ecNumber>
    </recommendedName>
    <alternativeName>
        <fullName evidence="10">IGP synthase glutaminase subunit</fullName>
        <ecNumber evidence="10">3.5.1.2</ecNumber>
    </alternativeName>
    <alternativeName>
        <fullName evidence="10">IGP synthase subunit HisH</fullName>
    </alternativeName>
    <alternativeName>
        <fullName evidence="10">ImGP synthase subunit HisH</fullName>
        <shortName evidence="10">IGPS subunit HisH</shortName>
    </alternativeName>
</protein>
<feature type="active site" description="Nucleophile" evidence="10">
    <location>
        <position position="78"/>
    </location>
</feature>
<gene>
    <name evidence="10" type="primary">hisH</name>
    <name evidence="12" type="ORF">J2S01_000818</name>
</gene>
<evidence type="ECO:0000256" key="4">
    <source>
        <dbReference type="ARBA" id="ARBA00022801"/>
    </source>
</evidence>
<comment type="function">
    <text evidence="10">IGPS catalyzes the conversion of PRFAR and glutamine to IGP, AICAR and glutamate. The HisH subunit catalyzes the hydrolysis of glutamine to glutamate and ammonia as part of the synthesis of IGP and AICAR. The resulting ammonia molecule is channeled to the active site of HisF.</text>
</comment>
<accession>A0ABT9Y5X3</accession>
<evidence type="ECO:0000256" key="5">
    <source>
        <dbReference type="ARBA" id="ARBA00022962"/>
    </source>
</evidence>
<keyword evidence="13" id="KW-1185">Reference proteome</keyword>
<dbReference type="CDD" id="cd01748">
    <property type="entry name" value="GATase1_IGP_Synthase"/>
    <property type="match status" value="1"/>
</dbReference>
<dbReference type="PIRSF" id="PIRSF000495">
    <property type="entry name" value="Amidotransf_hisH"/>
    <property type="match status" value="1"/>
</dbReference>
<dbReference type="NCBIfam" id="TIGR01855">
    <property type="entry name" value="IMP_synth_hisH"/>
    <property type="match status" value="1"/>
</dbReference>
<evidence type="ECO:0000256" key="8">
    <source>
        <dbReference type="ARBA" id="ARBA00047838"/>
    </source>
</evidence>
<evidence type="ECO:0000256" key="3">
    <source>
        <dbReference type="ARBA" id="ARBA00022605"/>
    </source>
</evidence>
<evidence type="ECO:0000259" key="11">
    <source>
        <dbReference type="Pfam" id="PF00117"/>
    </source>
</evidence>
<evidence type="ECO:0000313" key="12">
    <source>
        <dbReference type="EMBL" id="MDQ0203111.1"/>
    </source>
</evidence>
<dbReference type="SUPFAM" id="SSF52317">
    <property type="entry name" value="Class I glutamine amidotransferase-like"/>
    <property type="match status" value="1"/>
</dbReference>
<dbReference type="Gene3D" id="3.40.50.880">
    <property type="match status" value="1"/>
</dbReference>
<evidence type="ECO:0000256" key="7">
    <source>
        <dbReference type="ARBA" id="ARBA00023239"/>
    </source>
</evidence>
<evidence type="ECO:0000256" key="10">
    <source>
        <dbReference type="HAMAP-Rule" id="MF_00278"/>
    </source>
</evidence>
<dbReference type="EC" id="3.5.1.2" evidence="10"/>
<evidence type="ECO:0000256" key="6">
    <source>
        <dbReference type="ARBA" id="ARBA00023102"/>
    </source>
</evidence>
<keyword evidence="12" id="KW-0808">Transferase</keyword>
<comment type="catalytic activity">
    <reaction evidence="8 10">
        <text>5-[(5-phospho-1-deoxy-D-ribulos-1-ylimino)methylamino]-1-(5-phospho-beta-D-ribosyl)imidazole-4-carboxamide + L-glutamine = D-erythro-1-(imidazol-4-yl)glycerol 3-phosphate + 5-amino-1-(5-phospho-beta-D-ribosyl)imidazole-4-carboxamide + L-glutamate + H(+)</text>
        <dbReference type="Rhea" id="RHEA:24793"/>
        <dbReference type="ChEBI" id="CHEBI:15378"/>
        <dbReference type="ChEBI" id="CHEBI:29985"/>
        <dbReference type="ChEBI" id="CHEBI:58278"/>
        <dbReference type="ChEBI" id="CHEBI:58359"/>
        <dbReference type="ChEBI" id="CHEBI:58475"/>
        <dbReference type="ChEBI" id="CHEBI:58525"/>
        <dbReference type="EC" id="4.3.2.10"/>
    </reaction>
</comment>
<dbReference type="GO" id="GO:0016757">
    <property type="term" value="F:glycosyltransferase activity"/>
    <property type="evidence" value="ECO:0007669"/>
    <property type="project" value="UniProtKB-KW"/>
</dbReference>
<keyword evidence="10" id="KW-0963">Cytoplasm</keyword>
<proteinExistence type="inferred from homology"/>
<dbReference type="InterPro" id="IPR017926">
    <property type="entry name" value="GATASE"/>
</dbReference>
<organism evidence="12 13">
    <name type="scientific">Pectinatus haikarae</name>
    <dbReference type="NCBI Taxonomy" id="349096"/>
    <lineage>
        <taxon>Bacteria</taxon>
        <taxon>Bacillati</taxon>
        <taxon>Bacillota</taxon>
        <taxon>Negativicutes</taxon>
        <taxon>Selenomonadales</taxon>
        <taxon>Selenomonadaceae</taxon>
        <taxon>Pectinatus</taxon>
    </lineage>
</organism>
<feature type="active site" evidence="10">
    <location>
        <position position="183"/>
    </location>
</feature>
<sequence length="199" mass="21907">MIAIVDYGRGNLFSVQKAFAFLGAEARITDSHKEIEKADKVVLPGVGAFGDCMDTLSKTGLVPVLHEAAKSKPFLGICLGLQLLFEGSEENPGVRGLGIFKGMVKKINAPELKIPHMGWNNIFARDGMQLLKNLPERPYVYFVHSYHAVPDDQSLVIAWTEYGEKVTAAVGNGFVWATQFHPEKSGEVGMQILRNFVML</sequence>
<evidence type="ECO:0000256" key="2">
    <source>
        <dbReference type="ARBA" id="ARBA00011152"/>
    </source>
</evidence>
<comment type="pathway">
    <text evidence="1 10">Amino-acid biosynthesis; L-histidine biosynthesis; L-histidine from 5-phospho-alpha-D-ribose 1-diphosphate: step 5/9.</text>
</comment>
<dbReference type="PROSITE" id="PS51273">
    <property type="entry name" value="GATASE_TYPE_1"/>
    <property type="match status" value="1"/>
</dbReference>
<keyword evidence="5 10" id="KW-0315">Glutamine amidotransferase</keyword>
<evidence type="ECO:0000256" key="1">
    <source>
        <dbReference type="ARBA" id="ARBA00005091"/>
    </source>
</evidence>
<dbReference type="InterPro" id="IPR010139">
    <property type="entry name" value="Imidazole-glycPsynth_HisH"/>
</dbReference>
<dbReference type="RefSeq" id="WP_196603531.1">
    <property type="nucleotide sequence ID" value="NZ_CP116940.1"/>
</dbReference>
<dbReference type="EC" id="4.3.2.10" evidence="10"/>
<feature type="domain" description="Glutamine amidotransferase" evidence="11">
    <location>
        <begin position="4"/>
        <end position="197"/>
    </location>
</feature>
<keyword evidence="6 10" id="KW-0368">Histidine biosynthesis</keyword>
<name>A0ABT9Y5X3_9FIRM</name>
<comment type="subcellular location">
    <subcellularLocation>
        <location evidence="10">Cytoplasm</location>
    </subcellularLocation>
</comment>
<dbReference type="Proteomes" id="UP001239167">
    <property type="component" value="Unassembled WGS sequence"/>
</dbReference>
<keyword evidence="12" id="KW-0328">Glycosyltransferase</keyword>
<keyword evidence="7 10" id="KW-0456">Lyase</keyword>
<dbReference type="Pfam" id="PF00117">
    <property type="entry name" value="GATase"/>
    <property type="match status" value="1"/>
</dbReference>
<dbReference type="PANTHER" id="PTHR42701">
    <property type="entry name" value="IMIDAZOLE GLYCEROL PHOSPHATE SYNTHASE SUBUNIT HISH"/>
    <property type="match status" value="1"/>
</dbReference>
<keyword evidence="4 10" id="KW-0378">Hydrolase</keyword>
<keyword evidence="3 10" id="KW-0028">Amino-acid biosynthesis</keyword>
<dbReference type="PANTHER" id="PTHR42701:SF1">
    <property type="entry name" value="IMIDAZOLE GLYCEROL PHOSPHATE SYNTHASE SUBUNIT HISH"/>
    <property type="match status" value="1"/>
</dbReference>
<evidence type="ECO:0000256" key="9">
    <source>
        <dbReference type="ARBA" id="ARBA00049534"/>
    </source>
</evidence>
<comment type="catalytic activity">
    <reaction evidence="9 10">
        <text>L-glutamine + H2O = L-glutamate + NH4(+)</text>
        <dbReference type="Rhea" id="RHEA:15889"/>
        <dbReference type="ChEBI" id="CHEBI:15377"/>
        <dbReference type="ChEBI" id="CHEBI:28938"/>
        <dbReference type="ChEBI" id="CHEBI:29985"/>
        <dbReference type="ChEBI" id="CHEBI:58359"/>
        <dbReference type="EC" id="3.5.1.2"/>
    </reaction>
</comment>
<comment type="caution">
    <text evidence="12">The sequence shown here is derived from an EMBL/GenBank/DDBJ whole genome shotgun (WGS) entry which is preliminary data.</text>
</comment>
<feature type="active site" evidence="10">
    <location>
        <position position="181"/>
    </location>
</feature>
<dbReference type="EMBL" id="JAUSUE010000004">
    <property type="protein sequence ID" value="MDQ0203111.1"/>
    <property type="molecule type" value="Genomic_DNA"/>
</dbReference>
<evidence type="ECO:0000313" key="13">
    <source>
        <dbReference type="Proteomes" id="UP001239167"/>
    </source>
</evidence>
<reference evidence="12 13" key="1">
    <citation type="submission" date="2023-07" db="EMBL/GenBank/DDBJ databases">
        <title>Genomic Encyclopedia of Type Strains, Phase IV (KMG-IV): sequencing the most valuable type-strain genomes for metagenomic binning, comparative biology and taxonomic classification.</title>
        <authorList>
            <person name="Goeker M."/>
        </authorList>
    </citation>
    <scope>NUCLEOTIDE SEQUENCE [LARGE SCALE GENOMIC DNA]</scope>
    <source>
        <strain evidence="12 13">DSM 16980</strain>
    </source>
</reference>